<evidence type="ECO:0000313" key="2">
    <source>
        <dbReference type="Proteomes" id="UP000320672"/>
    </source>
</evidence>
<keyword evidence="2" id="KW-1185">Reference proteome</keyword>
<gene>
    <name evidence="1" type="ORF">FF011L_07100</name>
</gene>
<name>A0A517MAR8_9BACT</name>
<reference evidence="1 2" key="1">
    <citation type="submission" date="2019-02" db="EMBL/GenBank/DDBJ databases">
        <title>Deep-cultivation of Planctomycetes and their phenomic and genomic characterization uncovers novel biology.</title>
        <authorList>
            <person name="Wiegand S."/>
            <person name="Jogler M."/>
            <person name="Boedeker C."/>
            <person name="Pinto D."/>
            <person name="Vollmers J."/>
            <person name="Rivas-Marin E."/>
            <person name="Kohn T."/>
            <person name="Peeters S.H."/>
            <person name="Heuer A."/>
            <person name="Rast P."/>
            <person name="Oberbeckmann S."/>
            <person name="Bunk B."/>
            <person name="Jeske O."/>
            <person name="Meyerdierks A."/>
            <person name="Storesund J.E."/>
            <person name="Kallscheuer N."/>
            <person name="Luecker S."/>
            <person name="Lage O.M."/>
            <person name="Pohl T."/>
            <person name="Merkel B.J."/>
            <person name="Hornburger P."/>
            <person name="Mueller R.-W."/>
            <person name="Bruemmer F."/>
            <person name="Labrenz M."/>
            <person name="Spormann A.M."/>
            <person name="Op den Camp H."/>
            <person name="Overmann J."/>
            <person name="Amann R."/>
            <person name="Jetten M.S.M."/>
            <person name="Mascher T."/>
            <person name="Medema M.H."/>
            <person name="Devos D.P."/>
            <person name="Kaster A.-K."/>
            <person name="Ovreas L."/>
            <person name="Rohde M."/>
            <person name="Galperin M.Y."/>
            <person name="Jogler C."/>
        </authorList>
    </citation>
    <scope>NUCLEOTIDE SEQUENCE [LARGE SCALE GENOMIC DNA]</scope>
    <source>
        <strain evidence="1 2">FF011L</strain>
    </source>
</reference>
<dbReference type="AlphaFoldDB" id="A0A517MAR8"/>
<protein>
    <submittedName>
        <fullName evidence="1">Uncharacterized protein</fullName>
    </submittedName>
</protein>
<evidence type="ECO:0000313" key="1">
    <source>
        <dbReference type="EMBL" id="QDS91974.1"/>
    </source>
</evidence>
<dbReference type="KEGG" id="rml:FF011L_07100"/>
<dbReference type="EMBL" id="CP036262">
    <property type="protein sequence ID" value="QDS91974.1"/>
    <property type="molecule type" value="Genomic_DNA"/>
</dbReference>
<accession>A0A517MAR8</accession>
<organism evidence="1 2">
    <name type="scientific">Roseimaritima multifibrata</name>
    <dbReference type="NCBI Taxonomy" id="1930274"/>
    <lineage>
        <taxon>Bacteria</taxon>
        <taxon>Pseudomonadati</taxon>
        <taxon>Planctomycetota</taxon>
        <taxon>Planctomycetia</taxon>
        <taxon>Pirellulales</taxon>
        <taxon>Pirellulaceae</taxon>
        <taxon>Roseimaritima</taxon>
    </lineage>
</organism>
<proteinExistence type="predicted"/>
<sequence length="74" mass="8704">MPSTGESHVEQLKQIDVFPSQQKAVVAILEDQKTERSKRKYDEVSIVYFAIQKFRSPFHKETCTCKRPIRWSFA</sequence>
<dbReference type="Proteomes" id="UP000320672">
    <property type="component" value="Chromosome"/>
</dbReference>